<dbReference type="Proteomes" id="UP000004594">
    <property type="component" value="Unassembled WGS sequence"/>
</dbReference>
<feature type="binding site" evidence="11">
    <location>
        <position position="207"/>
    </location>
    <ligand>
        <name>Zn(2+)</name>
        <dbReference type="ChEBI" id="CHEBI:29105"/>
        <label>1</label>
    </ligand>
</feature>
<dbReference type="RefSeq" id="WP_007555214.1">
    <property type="nucleotide sequence ID" value="NZ_AENT01000030.1"/>
</dbReference>
<dbReference type="InterPro" id="IPR036869">
    <property type="entry name" value="J_dom_sf"/>
</dbReference>
<keyword evidence="8 11" id="KW-0143">Chaperone</keyword>
<dbReference type="EMBL" id="AENT01000030">
    <property type="protein sequence ID" value="EFR42166.1"/>
    <property type="molecule type" value="Genomic_DNA"/>
</dbReference>
<keyword evidence="2 11" id="KW-0235">DNA replication</keyword>
<comment type="domain">
    <text evidence="11">The J domain is necessary and sufficient to stimulate DnaK ATPase activity. Zinc center 1 plays an important role in the autonomous, DnaK-independent chaperone activity of DnaJ. Zinc center 2 is essential for interaction with DnaK and for DnaJ activity.</text>
</comment>
<feature type="binding site" evidence="11">
    <location>
        <position position="170"/>
    </location>
    <ligand>
        <name>Zn(2+)</name>
        <dbReference type="ChEBI" id="CHEBI:29105"/>
        <label>2</label>
    </ligand>
</feature>
<dbReference type="PANTHER" id="PTHR43096:SF48">
    <property type="entry name" value="CHAPERONE PROTEIN DNAJ"/>
    <property type="match status" value="1"/>
</dbReference>
<keyword evidence="6 11" id="KW-0862">Zinc</keyword>
<dbReference type="PROSITE" id="PS50076">
    <property type="entry name" value="DNAJ_2"/>
    <property type="match status" value="1"/>
</dbReference>
<evidence type="ECO:0000313" key="16">
    <source>
        <dbReference type="Proteomes" id="UP000004594"/>
    </source>
</evidence>
<dbReference type="SUPFAM" id="SSF46565">
    <property type="entry name" value="Chaperone J-domain"/>
    <property type="match status" value="1"/>
</dbReference>
<keyword evidence="4 11" id="KW-0677">Repeat</keyword>
<protein>
    <recommendedName>
        <fullName evidence="10 11">Chaperone protein DnaJ</fullName>
    </recommendedName>
</protein>
<dbReference type="Gene3D" id="1.10.287.110">
    <property type="entry name" value="DnaJ domain"/>
    <property type="match status" value="1"/>
</dbReference>
<comment type="subunit">
    <text evidence="11">Homodimer.</text>
</comment>
<dbReference type="GO" id="GO:0031072">
    <property type="term" value="F:heat shock protein binding"/>
    <property type="evidence" value="ECO:0007669"/>
    <property type="project" value="InterPro"/>
</dbReference>
<feature type="domain" description="J" evidence="13">
    <location>
        <begin position="5"/>
        <end position="71"/>
    </location>
</feature>
<dbReference type="InterPro" id="IPR036410">
    <property type="entry name" value="HSP_DnaJ_Cys-rich_dom_sf"/>
</dbReference>
<evidence type="ECO:0000256" key="3">
    <source>
        <dbReference type="ARBA" id="ARBA00022723"/>
    </source>
</evidence>
<feature type="binding site" evidence="11">
    <location>
        <position position="196"/>
    </location>
    <ligand>
        <name>Zn(2+)</name>
        <dbReference type="ChEBI" id="CHEBI:29105"/>
        <label>2</label>
    </ligand>
</feature>
<feature type="binding site" evidence="11">
    <location>
        <position position="153"/>
    </location>
    <ligand>
        <name>Zn(2+)</name>
        <dbReference type="ChEBI" id="CHEBI:29105"/>
        <label>1</label>
    </ligand>
</feature>
<feature type="binding site" evidence="11">
    <location>
        <position position="167"/>
    </location>
    <ligand>
        <name>Zn(2+)</name>
        <dbReference type="ChEBI" id="CHEBI:29105"/>
        <label>2</label>
    </ligand>
</feature>
<dbReference type="FunFam" id="1.10.287.110:FF:000031">
    <property type="entry name" value="Molecular chaperone DnaJ"/>
    <property type="match status" value="1"/>
</dbReference>
<sequence>MANQDYYKILGVERNASEADIKKAYRKLARKYHPDLNKDNLKEAEEKFKEVNEAYHVLSDADKRAQYDQMGHDAFRNASQGAGAGYGAGGFDFSGFDMGDIFDMFTGGGRGRRKNGPEPGNDLRYDLQITLREAAKGVKKTFSITKRDVCDRCNGSCAEPGTPVERCPHCQGTGQRRMVRNSPFGQMVNVMPCDGCNGEGKIVKTKCRQCMGSGVVAKSKKIEINIPAGADTGIRMRVAGEGEPGLRGGPRGDLYVFIYVKDDADFQREGNDLYCRQDVSFSVAALGSVVRVKTLEKEVELKIPAGTQTGTRFRIPHEGVPDIHTKRKGNLYVVVNVVVPKKLNDAQKEALLNYTHLSGEDVSQFKGKNSFFDKIIDKLKK</sequence>
<evidence type="ECO:0000256" key="4">
    <source>
        <dbReference type="ARBA" id="ARBA00022737"/>
    </source>
</evidence>
<evidence type="ECO:0000259" key="14">
    <source>
        <dbReference type="PROSITE" id="PS51188"/>
    </source>
</evidence>
<evidence type="ECO:0000256" key="7">
    <source>
        <dbReference type="ARBA" id="ARBA00023016"/>
    </source>
</evidence>
<evidence type="ECO:0000256" key="2">
    <source>
        <dbReference type="ARBA" id="ARBA00022705"/>
    </source>
</evidence>
<evidence type="ECO:0000256" key="12">
    <source>
        <dbReference type="PROSITE-ProRule" id="PRU00546"/>
    </source>
</evidence>
<dbReference type="GO" id="GO:0005524">
    <property type="term" value="F:ATP binding"/>
    <property type="evidence" value="ECO:0007669"/>
    <property type="project" value="InterPro"/>
</dbReference>
<dbReference type="InterPro" id="IPR008971">
    <property type="entry name" value="HSP40/DnaJ_pept-bd"/>
</dbReference>
<feature type="binding site" evidence="11">
    <location>
        <position position="210"/>
    </location>
    <ligand>
        <name>Zn(2+)</name>
        <dbReference type="ChEBI" id="CHEBI:29105"/>
        <label>1</label>
    </ligand>
</feature>
<dbReference type="GO" id="GO:0005737">
    <property type="term" value="C:cytoplasm"/>
    <property type="evidence" value="ECO:0007669"/>
    <property type="project" value="UniProtKB-SubCell"/>
</dbReference>
<feature type="zinc finger region" description="CR-type" evidence="12">
    <location>
        <begin position="137"/>
        <end position="219"/>
    </location>
</feature>
<dbReference type="InterPro" id="IPR002939">
    <property type="entry name" value="DnaJ_C"/>
</dbReference>
<gene>
    <name evidence="11 15" type="primary">dnaJ</name>
    <name evidence="15" type="ORF">HMPREF9220_0194</name>
</gene>
<feature type="binding site" evidence="11">
    <location>
        <position position="150"/>
    </location>
    <ligand>
        <name>Zn(2+)</name>
        <dbReference type="ChEBI" id="CHEBI:29105"/>
        <label>1</label>
    </ligand>
</feature>
<proteinExistence type="inferred from homology"/>
<dbReference type="GO" id="GO:0008270">
    <property type="term" value="F:zinc ion binding"/>
    <property type="evidence" value="ECO:0007669"/>
    <property type="project" value="UniProtKB-UniRule"/>
</dbReference>
<dbReference type="InterPro" id="IPR012724">
    <property type="entry name" value="DnaJ"/>
</dbReference>
<dbReference type="Pfam" id="PF00226">
    <property type="entry name" value="DnaJ"/>
    <property type="match status" value="1"/>
</dbReference>
<dbReference type="SUPFAM" id="SSF49493">
    <property type="entry name" value="HSP40/DnaJ peptide-binding domain"/>
    <property type="match status" value="2"/>
</dbReference>
<dbReference type="Gene3D" id="2.10.230.10">
    <property type="entry name" value="Heat shock protein DnaJ, cysteine-rich domain"/>
    <property type="match status" value="1"/>
</dbReference>
<evidence type="ECO:0000256" key="11">
    <source>
        <dbReference type="HAMAP-Rule" id="MF_01152"/>
    </source>
</evidence>
<dbReference type="GO" id="GO:0009408">
    <property type="term" value="P:response to heat"/>
    <property type="evidence" value="ECO:0007669"/>
    <property type="project" value="InterPro"/>
</dbReference>
<comment type="caution">
    <text evidence="15">The sequence shown here is derived from an EMBL/GenBank/DDBJ whole genome shotgun (WGS) entry which is preliminary data.</text>
</comment>
<dbReference type="FunFam" id="2.60.260.20:FF:000005">
    <property type="entry name" value="Chaperone protein dnaJ 1, mitochondrial"/>
    <property type="match status" value="1"/>
</dbReference>
<dbReference type="AlphaFoldDB" id="E4LAD1"/>
<evidence type="ECO:0000313" key="15">
    <source>
        <dbReference type="EMBL" id="EFR42166.1"/>
    </source>
</evidence>
<feature type="binding site" evidence="11">
    <location>
        <position position="193"/>
    </location>
    <ligand>
        <name>Zn(2+)</name>
        <dbReference type="ChEBI" id="CHEBI:29105"/>
        <label>2</label>
    </ligand>
</feature>
<evidence type="ECO:0000256" key="9">
    <source>
        <dbReference type="ARBA" id="ARBA00061004"/>
    </source>
</evidence>
<dbReference type="Pfam" id="PF01556">
    <property type="entry name" value="DnaJ_C"/>
    <property type="match status" value="1"/>
</dbReference>
<dbReference type="NCBIfam" id="TIGR02349">
    <property type="entry name" value="DnaJ_bact"/>
    <property type="match status" value="1"/>
</dbReference>
<comment type="subcellular location">
    <subcellularLocation>
        <location evidence="11">Cytoplasm</location>
    </subcellularLocation>
</comment>
<dbReference type="CDD" id="cd06257">
    <property type="entry name" value="DnaJ"/>
    <property type="match status" value="1"/>
</dbReference>
<dbReference type="InterPro" id="IPR001305">
    <property type="entry name" value="HSP_DnaJ_Cys-rich_dom"/>
</dbReference>
<dbReference type="SUPFAM" id="SSF57938">
    <property type="entry name" value="DnaJ/Hsp40 cysteine-rich domain"/>
    <property type="match status" value="1"/>
</dbReference>
<evidence type="ECO:0000256" key="8">
    <source>
        <dbReference type="ARBA" id="ARBA00023186"/>
    </source>
</evidence>
<dbReference type="CDD" id="cd10747">
    <property type="entry name" value="DnaJ_C"/>
    <property type="match status" value="1"/>
</dbReference>
<evidence type="ECO:0000256" key="1">
    <source>
        <dbReference type="ARBA" id="ARBA00022490"/>
    </source>
</evidence>
<dbReference type="GO" id="GO:0042026">
    <property type="term" value="P:protein refolding"/>
    <property type="evidence" value="ECO:0007669"/>
    <property type="project" value="TreeGrafter"/>
</dbReference>
<keyword evidence="5 11" id="KW-0863">Zinc-finger</keyword>
<dbReference type="CDD" id="cd10719">
    <property type="entry name" value="DnaJ_zf"/>
    <property type="match status" value="1"/>
</dbReference>
<feature type="domain" description="CR-type" evidence="14">
    <location>
        <begin position="137"/>
        <end position="219"/>
    </location>
</feature>
<comment type="caution">
    <text evidence="11">Lacks conserved residue(s) required for the propagation of feature annotation.</text>
</comment>
<evidence type="ECO:0000256" key="10">
    <source>
        <dbReference type="ARBA" id="ARBA00067609"/>
    </source>
</evidence>
<evidence type="ECO:0000256" key="6">
    <source>
        <dbReference type="ARBA" id="ARBA00022833"/>
    </source>
</evidence>
<comment type="cofactor">
    <cofactor evidence="11">
        <name>Zn(2+)</name>
        <dbReference type="ChEBI" id="CHEBI:29105"/>
    </cofactor>
    <text evidence="11">Binds 2 Zn(2+) ions per monomer.</text>
</comment>
<comment type="function">
    <text evidence="11">Participates actively in the response to hyperosmotic and heat shock by preventing the aggregation of stress-denatured proteins and by disaggregating proteins, also in an autonomous, DnaK-independent fashion. Unfolded proteins bind initially to DnaJ; upon interaction with the DnaJ-bound protein, DnaK hydrolyzes its bound ATP, resulting in the formation of a stable complex. GrpE releases ADP from DnaK; ATP binding to DnaK triggers the release of the substrate protein, thus completing the reaction cycle. Several rounds of ATP-dependent interactions between DnaJ, DnaK and GrpE are required for fully efficient folding. Also involved, together with DnaK and GrpE, in the DNA replication of plasmids through activation of initiation proteins.</text>
</comment>
<dbReference type="GO" id="GO:0006260">
    <property type="term" value="P:DNA replication"/>
    <property type="evidence" value="ECO:0007669"/>
    <property type="project" value="UniProtKB-KW"/>
</dbReference>
<dbReference type="HAMAP" id="MF_01152">
    <property type="entry name" value="DnaJ"/>
    <property type="match status" value="1"/>
</dbReference>
<dbReference type="SMART" id="SM00271">
    <property type="entry name" value="DnaJ"/>
    <property type="match status" value="1"/>
</dbReference>
<dbReference type="FunFam" id="2.10.230.10:FF:000002">
    <property type="entry name" value="Molecular chaperone DnaJ"/>
    <property type="match status" value="1"/>
</dbReference>
<evidence type="ECO:0000256" key="5">
    <source>
        <dbReference type="ARBA" id="ARBA00022771"/>
    </source>
</evidence>
<dbReference type="PRINTS" id="PR00625">
    <property type="entry name" value="JDOMAIN"/>
</dbReference>
<organism evidence="15 16">
    <name type="scientific">Dialister micraerophilus UPII 345-E</name>
    <dbReference type="NCBI Taxonomy" id="910314"/>
    <lineage>
        <taxon>Bacteria</taxon>
        <taxon>Bacillati</taxon>
        <taxon>Bacillota</taxon>
        <taxon>Negativicutes</taxon>
        <taxon>Veillonellales</taxon>
        <taxon>Veillonellaceae</taxon>
        <taxon>Dialister</taxon>
    </lineage>
</organism>
<dbReference type="GO" id="GO:0051082">
    <property type="term" value="F:unfolded protein binding"/>
    <property type="evidence" value="ECO:0007669"/>
    <property type="project" value="UniProtKB-UniRule"/>
</dbReference>
<name>E4LAD1_9FIRM</name>
<dbReference type="PROSITE" id="PS51188">
    <property type="entry name" value="ZF_CR"/>
    <property type="match status" value="1"/>
</dbReference>
<accession>E4LAD1</accession>
<dbReference type="NCBIfam" id="NF008035">
    <property type="entry name" value="PRK10767.1"/>
    <property type="match status" value="1"/>
</dbReference>
<keyword evidence="1 11" id="KW-0963">Cytoplasm</keyword>
<dbReference type="PANTHER" id="PTHR43096">
    <property type="entry name" value="DNAJ HOMOLOG 1, MITOCHONDRIAL-RELATED"/>
    <property type="match status" value="1"/>
</dbReference>
<reference evidence="15 16" key="1">
    <citation type="submission" date="2010-11" db="EMBL/GenBank/DDBJ databases">
        <authorList>
            <person name="Durkin A.S."/>
            <person name="Madupu R."/>
            <person name="Torralba M."/>
            <person name="Gillis M."/>
            <person name="Methe B."/>
            <person name="Sutton G."/>
            <person name="Nelson K.E."/>
        </authorList>
    </citation>
    <scope>NUCLEOTIDE SEQUENCE [LARGE SCALE GENOMIC DNA]</scope>
    <source>
        <strain evidence="15 16">UPII 345-E</strain>
    </source>
</reference>
<comment type="similarity">
    <text evidence="9 11">Belongs to the DnaJ family.</text>
</comment>
<dbReference type="eggNOG" id="COG0484">
    <property type="taxonomic scope" value="Bacteria"/>
</dbReference>
<dbReference type="OrthoDB" id="9779889at2"/>
<dbReference type="Pfam" id="PF00684">
    <property type="entry name" value="DnaJ_CXXCXGXG"/>
    <property type="match status" value="1"/>
</dbReference>
<keyword evidence="3 11" id="KW-0479">Metal-binding</keyword>
<evidence type="ECO:0000259" key="13">
    <source>
        <dbReference type="PROSITE" id="PS50076"/>
    </source>
</evidence>
<keyword evidence="7 11" id="KW-0346">Stress response</keyword>
<dbReference type="Gene3D" id="2.60.260.20">
    <property type="entry name" value="Urease metallochaperone UreE, N-terminal domain"/>
    <property type="match status" value="2"/>
</dbReference>
<dbReference type="InterPro" id="IPR001623">
    <property type="entry name" value="DnaJ_domain"/>
</dbReference>